<dbReference type="InterPro" id="IPR045584">
    <property type="entry name" value="Pilin-like"/>
</dbReference>
<keyword evidence="1" id="KW-1133">Transmembrane helix</keyword>
<evidence type="ECO:0000313" key="3">
    <source>
        <dbReference type="Proteomes" id="UP000287649"/>
    </source>
</evidence>
<evidence type="ECO:0008006" key="4">
    <source>
        <dbReference type="Google" id="ProtNLM"/>
    </source>
</evidence>
<dbReference type="NCBIfam" id="TIGR02532">
    <property type="entry name" value="IV_pilin_GFxxxE"/>
    <property type="match status" value="1"/>
</dbReference>
<dbReference type="SUPFAM" id="SSF54523">
    <property type="entry name" value="Pili subunits"/>
    <property type="match status" value="1"/>
</dbReference>
<dbReference type="Pfam" id="PF07963">
    <property type="entry name" value="N_methyl"/>
    <property type="match status" value="1"/>
</dbReference>
<keyword evidence="3" id="KW-1185">Reference proteome</keyword>
<keyword evidence="1" id="KW-0812">Transmembrane</keyword>
<organism evidence="2 3">
    <name type="scientific">Pseudidiomarina homiensis</name>
    <dbReference type="NCBI Taxonomy" id="364198"/>
    <lineage>
        <taxon>Bacteria</taxon>
        <taxon>Pseudomonadati</taxon>
        <taxon>Pseudomonadota</taxon>
        <taxon>Gammaproteobacteria</taxon>
        <taxon>Alteromonadales</taxon>
        <taxon>Idiomarinaceae</taxon>
        <taxon>Pseudidiomarina</taxon>
    </lineage>
</organism>
<evidence type="ECO:0000256" key="1">
    <source>
        <dbReference type="SAM" id="Phobius"/>
    </source>
</evidence>
<evidence type="ECO:0000313" key="2">
    <source>
        <dbReference type="EMBL" id="RUO56442.1"/>
    </source>
</evidence>
<sequence length="168" mass="17992">MTANMSVKNVQGFSVIELIVVIILLGIIAVTAGPAFMSRDGIAEQRVQTELLSLLRLSQERAMQDVKQRCYGMTISAAELQPYTCGETIANAEKIPLAAEVTVTVTASLANAQARWLFNSWGCPVSENHSSVAEPCGQSSVEFTISGATTRYVCVQSHGYIRSGACST</sequence>
<gene>
    <name evidence="2" type="ORF">CWI70_06785</name>
</gene>
<keyword evidence="1" id="KW-0472">Membrane</keyword>
<accession>A0A432Y683</accession>
<dbReference type="OrthoDB" id="6238397at2"/>
<proteinExistence type="predicted"/>
<dbReference type="Proteomes" id="UP000287649">
    <property type="component" value="Unassembled WGS sequence"/>
</dbReference>
<dbReference type="EMBL" id="PIPX01000001">
    <property type="protein sequence ID" value="RUO56442.1"/>
    <property type="molecule type" value="Genomic_DNA"/>
</dbReference>
<name>A0A432Y683_9GAMM</name>
<dbReference type="RefSeq" id="WP_157980881.1">
    <property type="nucleotide sequence ID" value="NZ_JANQBU010000001.1"/>
</dbReference>
<comment type="caution">
    <text evidence="2">The sequence shown here is derived from an EMBL/GenBank/DDBJ whole genome shotgun (WGS) entry which is preliminary data.</text>
</comment>
<dbReference type="InterPro" id="IPR012902">
    <property type="entry name" value="N_methyl_site"/>
</dbReference>
<dbReference type="AlphaFoldDB" id="A0A432Y683"/>
<dbReference type="Gene3D" id="3.30.700.10">
    <property type="entry name" value="Glycoprotein, Type 4 Pilin"/>
    <property type="match status" value="1"/>
</dbReference>
<reference evidence="3" key="1">
    <citation type="journal article" date="2018" name="Front. Microbiol.">
        <title>Genome-Based Analysis Reveals the Taxonomy and Diversity of the Family Idiomarinaceae.</title>
        <authorList>
            <person name="Liu Y."/>
            <person name="Lai Q."/>
            <person name="Shao Z."/>
        </authorList>
    </citation>
    <scope>NUCLEOTIDE SEQUENCE [LARGE SCALE GENOMIC DNA]</scope>
    <source>
        <strain evidence="3">PO-M2</strain>
    </source>
</reference>
<feature type="transmembrane region" description="Helical" evidence="1">
    <location>
        <begin position="12"/>
        <end position="36"/>
    </location>
</feature>
<protein>
    <recommendedName>
        <fullName evidence="4">Prepilin-type cleavage/methylation domain-containing protein</fullName>
    </recommendedName>
</protein>